<evidence type="ECO:0000256" key="2">
    <source>
        <dbReference type="ARBA" id="ARBA00004651"/>
    </source>
</evidence>
<proteinExistence type="predicted"/>
<dbReference type="PRINTS" id="PR00344">
    <property type="entry name" value="BCTRLSENSOR"/>
</dbReference>
<dbReference type="CDD" id="cd00130">
    <property type="entry name" value="PAS"/>
    <property type="match status" value="2"/>
</dbReference>
<evidence type="ECO:0000256" key="9">
    <source>
        <dbReference type="ARBA" id="ARBA00022989"/>
    </source>
</evidence>
<evidence type="ECO:0000256" key="8">
    <source>
        <dbReference type="ARBA" id="ARBA00022840"/>
    </source>
</evidence>
<dbReference type="EC" id="2.7.13.3" evidence="3"/>
<dbReference type="NCBIfam" id="TIGR00229">
    <property type="entry name" value="sensory_box"/>
    <property type="match status" value="2"/>
</dbReference>
<evidence type="ECO:0000256" key="1">
    <source>
        <dbReference type="ARBA" id="ARBA00000085"/>
    </source>
</evidence>
<evidence type="ECO:0000313" key="19">
    <source>
        <dbReference type="EMBL" id="WOK05025.1"/>
    </source>
</evidence>
<dbReference type="InterPro" id="IPR000700">
    <property type="entry name" value="PAS-assoc_C"/>
</dbReference>
<dbReference type="Pfam" id="PF00072">
    <property type="entry name" value="Response_reg"/>
    <property type="match status" value="1"/>
</dbReference>
<dbReference type="Proteomes" id="UP001302349">
    <property type="component" value="Chromosome"/>
</dbReference>
<evidence type="ECO:0000256" key="4">
    <source>
        <dbReference type="ARBA" id="ARBA00022475"/>
    </source>
</evidence>
<dbReference type="InterPro" id="IPR036641">
    <property type="entry name" value="HPT_dom_sf"/>
</dbReference>
<feature type="modified residue" description="4-aspartylphosphate" evidence="12">
    <location>
        <position position="794"/>
    </location>
</feature>
<dbReference type="PANTHER" id="PTHR45339">
    <property type="entry name" value="HYBRID SIGNAL TRANSDUCTION HISTIDINE KINASE J"/>
    <property type="match status" value="1"/>
</dbReference>
<dbReference type="InterPro" id="IPR005467">
    <property type="entry name" value="His_kinase_dom"/>
</dbReference>
<evidence type="ECO:0000256" key="12">
    <source>
        <dbReference type="PROSITE-ProRule" id="PRU00169"/>
    </source>
</evidence>
<evidence type="ECO:0000259" key="16">
    <source>
        <dbReference type="PROSITE" id="PS50110"/>
    </source>
</evidence>
<dbReference type="GO" id="GO:0005524">
    <property type="term" value="F:ATP binding"/>
    <property type="evidence" value="ECO:0007669"/>
    <property type="project" value="UniProtKB-KW"/>
</dbReference>
<evidence type="ECO:0000259" key="15">
    <source>
        <dbReference type="PROSITE" id="PS50109"/>
    </source>
</evidence>
<evidence type="ECO:0000259" key="17">
    <source>
        <dbReference type="PROSITE" id="PS50112"/>
    </source>
</evidence>
<dbReference type="CDD" id="cd00082">
    <property type="entry name" value="HisKA"/>
    <property type="match status" value="1"/>
</dbReference>
<protein>
    <recommendedName>
        <fullName evidence="3">histidine kinase</fullName>
        <ecNumber evidence="3">2.7.13.3</ecNumber>
    </recommendedName>
</protein>
<dbReference type="SMART" id="SM00388">
    <property type="entry name" value="HisKA"/>
    <property type="match status" value="1"/>
</dbReference>
<comment type="catalytic activity">
    <reaction evidence="1">
        <text>ATP + protein L-histidine = ADP + protein N-phospho-L-histidine.</text>
        <dbReference type="EC" id="2.7.13.3"/>
    </reaction>
</comment>
<dbReference type="InterPro" id="IPR003594">
    <property type="entry name" value="HATPase_dom"/>
</dbReference>
<dbReference type="Gene3D" id="3.30.565.10">
    <property type="entry name" value="Histidine kinase-like ATPase, C-terminal domain"/>
    <property type="match status" value="1"/>
</dbReference>
<gene>
    <name evidence="19" type="ORF">RT717_18245</name>
</gene>
<dbReference type="InterPro" id="IPR035965">
    <property type="entry name" value="PAS-like_dom_sf"/>
</dbReference>
<keyword evidence="6 14" id="KW-0812">Transmembrane</keyword>
<evidence type="ECO:0000256" key="7">
    <source>
        <dbReference type="ARBA" id="ARBA00022741"/>
    </source>
</evidence>
<feature type="coiled-coil region" evidence="13">
    <location>
        <begin position="470"/>
        <end position="500"/>
    </location>
</feature>
<dbReference type="InterPro" id="IPR001789">
    <property type="entry name" value="Sig_transdc_resp-reg_receiver"/>
</dbReference>
<keyword evidence="10" id="KW-0902">Two-component regulatory system</keyword>
<dbReference type="InterPro" id="IPR013656">
    <property type="entry name" value="PAS_4"/>
</dbReference>
<evidence type="ECO:0000256" key="14">
    <source>
        <dbReference type="SAM" id="Phobius"/>
    </source>
</evidence>
<dbReference type="SMART" id="SM00448">
    <property type="entry name" value="REC"/>
    <property type="match status" value="1"/>
</dbReference>
<name>A0ABZ0IJ15_9BACT</name>
<evidence type="ECO:0000256" key="11">
    <source>
        <dbReference type="ARBA" id="ARBA00023136"/>
    </source>
</evidence>
<dbReference type="SMART" id="SM00387">
    <property type="entry name" value="HATPase_c"/>
    <property type="match status" value="1"/>
</dbReference>
<evidence type="ECO:0000256" key="6">
    <source>
        <dbReference type="ARBA" id="ARBA00022692"/>
    </source>
</evidence>
<dbReference type="Pfam" id="PF08447">
    <property type="entry name" value="PAS_3"/>
    <property type="match status" value="1"/>
</dbReference>
<dbReference type="Gene3D" id="3.30.450.20">
    <property type="entry name" value="PAS domain"/>
    <property type="match status" value="2"/>
</dbReference>
<dbReference type="SUPFAM" id="SSF52172">
    <property type="entry name" value="CheY-like"/>
    <property type="match status" value="1"/>
</dbReference>
<dbReference type="Pfam" id="PF00512">
    <property type="entry name" value="HisKA"/>
    <property type="match status" value="1"/>
</dbReference>
<dbReference type="SUPFAM" id="SSF55874">
    <property type="entry name" value="ATPase domain of HSP90 chaperone/DNA topoisomerase II/histidine kinase"/>
    <property type="match status" value="1"/>
</dbReference>
<dbReference type="RefSeq" id="WP_317487818.1">
    <property type="nucleotide sequence ID" value="NZ_CP136051.1"/>
</dbReference>
<dbReference type="InterPro" id="IPR004358">
    <property type="entry name" value="Sig_transdc_His_kin-like_C"/>
</dbReference>
<evidence type="ECO:0000259" key="18">
    <source>
        <dbReference type="PROSITE" id="PS50113"/>
    </source>
</evidence>
<dbReference type="Gene3D" id="1.10.287.130">
    <property type="match status" value="1"/>
</dbReference>
<accession>A0ABZ0IJ15</accession>
<dbReference type="PROSITE" id="PS50110">
    <property type="entry name" value="RESPONSE_REGULATORY"/>
    <property type="match status" value="1"/>
</dbReference>
<keyword evidence="20" id="KW-1185">Reference proteome</keyword>
<dbReference type="Pfam" id="PF08448">
    <property type="entry name" value="PAS_4"/>
    <property type="match status" value="1"/>
</dbReference>
<dbReference type="InterPro" id="IPR036890">
    <property type="entry name" value="HATPase_C_sf"/>
</dbReference>
<dbReference type="InterPro" id="IPR001610">
    <property type="entry name" value="PAC"/>
</dbReference>
<evidence type="ECO:0000256" key="13">
    <source>
        <dbReference type="SAM" id="Coils"/>
    </source>
</evidence>
<dbReference type="EMBL" id="CP136051">
    <property type="protein sequence ID" value="WOK05025.1"/>
    <property type="molecule type" value="Genomic_DNA"/>
</dbReference>
<feature type="domain" description="PAC" evidence="18">
    <location>
        <begin position="430"/>
        <end position="482"/>
    </location>
</feature>
<keyword evidence="11 14" id="KW-0472">Membrane</keyword>
<dbReference type="CDD" id="cd16922">
    <property type="entry name" value="HATPase_EvgS-ArcB-TorS-like"/>
    <property type="match status" value="1"/>
</dbReference>
<dbReference type="InterPro" id="IPR000014">
    <property type="entry name" value="PAS"/>
</dbReference>
<dbReference type="InterPro" id="IPR013655">
    <property type="entry name" value="PAS_fold_3"/>
</dbReference>
<dbReference type="CDD" id="cd17546">
    <property type="entry name" value="REC_hyHK_CKI1_RcsC-like"/>
    <property type="match status" value="1"/>
</dbReference>
<feature type="domain" description="Histidine kinase" evidence="15">
    <location>
        <begin position="500"/>
        <end position="721"/>
    </location>
</feature>
<dbReference type="SMART" id="SM00086">
    <property type="entry name" value="PAC"/>
    <property type="match status" value="2"/>
</dbReference>
<dbReference type="InterPro" id="IPR011006">
    <property type="entry name" value="CheY-like_superfamily"/>
</dbReference>
<dbReference type="PROSITE" id="PS50113">
    <property type="entry name" value="PAC"/>
    <property type="match status" value="2"/>
</dbReference>
<keyword evidence="8 19" id="KW-0067">ATP-binding</keyword>
<evidence type="ECO:0000256" key="10">
    <source>
        <dbReference type="ARBA" id="ARBA00023012"/>
    </source>
</evidence>
<sequence length="983" mass="111152">MNIDSQHRIDYSQIRANLIILFIVAVSVVIGVALFLNARLDRFIAMNADLGKVINVAGRQRMLSQNISKTGLLIYYSDSLSIDRKKTIDSLSLIFAEAHRSLKGDNFAFHENKEQRTRLDSLFDKLEISFQGLTSTAKSIAHSSPVSKQNAERLLAYESDFLPLMDEITNEYERLSSEVLDEIDSSTTLVNYSIAISVLLSAITVLLVTLNAIKHYSVRLEQTREDLEKSVSQEKLKADKLEFLTRSIKVGIWEKSVSDGAERWSEALYTLLGYKKDEIRPTSETFLSLVHPADVPILMDSTDSSIKTGLPSTIEVRVKMKSGDYKWVEATGNTQRSENGKISLLIAGIVDIHDRKVLEMQLKAFIERAPASIAMFNKELRYIAASQKWVEEYNIQDQVIIGKSHYDIFPEVSDSWKDIHRKCLNGAVEMRDEDPFERADGTIQWLKWEVRPWYIDQDTVGGILMFTEDVTNNRLKKEELQKAKEVAEEASKAKEQFLATMSHEIRTPLNAINGITQILLLENPRFDQKEHLNLLKFSGESLLSLINDILDISKIEAGKLVLDYAPFDFFYLVNAIKSSLVFRAKENLVTVEVDYDKNLPHAFIGDDTRVTQVLYNLAGNAIKFTENGNVTISAKSLSRRDNFCKMRVSITDTGIGMSEEQQKGIFEAFSQAEGGTTRKYGGTGLGLYITRKILEMMGSEIQLQSKPGEGSTFFFDIELEETTLEVELTRKSVQKSKDFNGKDIHLLVAEDNTANQIIMKKFLKYVDVTFDIAANGLEAFDALQKKTYDLVLMDLQMPVMDGFTATIKIRGSADEYFQNIPIVALTADAFSNIREKTFAVGMTDYLSKPFKPADLYAIIEKYAGRVKKEVTVADSSLKSKIYELGEGDKEFVMEFSNNSVQNYIEFVSDLKKSIKERDLDLLHTIAHKIKSLNMLFELETLESKIDELKSHKASFFSETSLVEVIQKEAGAVIEEIKNTILND</sequence>
<comment type="subcellular location">
    <subcellularLocation>
        <location evidence="2">Cell membrane</location>
        <topology evidence="2">Multi-pass membrane protein</topology>
    </subcellularLocation>
</comment>
<feature type="domain" description="PAC" evidence="18">
    <location>
        <begin position="312"/>
        <end position="364"/>
    </location>
</feature>
<feature type="domain" description="Response regulatory" evidence="16">
    <location>
        <begin position="745"/>
        <end position="863"/>
    </location>
</feature>
<keyword evidence="5 12" id="KW-0597">Phosphoprotein</keyword>
<dbReference type="InterPro" id="IPR003661">
    <property type="entry name" value="HisK_dim/P_dom"/>
</dbReference>
<dbReference type="PROSITE" id="PS50109">
    <property type="entry name" value="HIS_KIN"/>
    <property type="match status" value="1"/>
</dbReference>
<organism evidence="19 20">
    <name type="scientific">Imperialibacter roseus</name>
    <dbReference type="NCBI Taxonomy" id="1324217"/>
    <lineage>
        <taxon>Bacteria</taxon>
        <taxon>Pseudomonadati</taxon>
        <taxon>Bacteroidota</taxon>
        <taxon>Cytophagia</taxon>
        <taxon>Cytophagales</taxon>
        <taxon>Flammeovirgaceae</taxon>
        <taxon>Imperialibacter</taxon>
    </lineage>
</organism>
<dbReference type="PROSITE" id="PS50112">
    <property type="entry name" value="PAS"/>
    <property type="match status" value="1"/>
</dbReference>
<dbReference type="Pfam" id="PF02518">
    <property type="entry name" value="HATPase_c"/>
    <property type="match status" value="1"/>
</dbReference>
<feature type="transmembrane region" description="Helical" evidence="14">
    <location>
        <begin position="189"/>
        <end position="213"/>
    </location>
</feature>
<evidence type="ECO:0000313" key="20">
    <source>
        <dbReference type="Proteomes" id="UP001302349"/>
    </source>
</evidence>
<keyword evidence="9 14" id="KW-1133">Transmembrane helix</keyword>
<keyword evidence="7" id="KW-0547">Nucleotide-binding</keyword>
<dbReference type="Gene3D" id="3.40.50.2300">
    <property type="match status" value="1"/>
</dbReference>
<dbReference type="InterPro" id="IPR036097">
    <property type="entry name" value="HisK_dim/P_sf"/>
</dbReference>
<dbReference type="SUPFAM" id="SSF55785">
    <property type="entry name" value="PYP-like sensor domain (PAS domain)"/>
    <property type="match status" value="2"/>
</dbReference>
<reference evidence="19 20" key="1">
    <citation type="journal article" date="2023" name="Microbiol. Resour. Announc.">
        <title>Complete Genome Sequence of Imperialibacter roseus strain P4T.</title>
        <authorList>
            <person name="Tizabi D.R."/>
            <person name="Bachvaroff T."/>
            <person name="Hill R.T."/>
        </authorList>
    </citation>
    <scope>NUCLEOTIDE SEQUENCE [LARGE SCALE GENOMIC DNA]</scope>
    <source>
        <strain evidence="19 20">P4T</strain>
    </source>
</reference>
<feature type="transmembrane region" description="Helical" evidence="14">
    <location>
        <begin position="14"/>
        <end position="36"/>
    </location>
</feature>
<dbReference type="PANTHER" id="PTHR45339:SF1">
    <property type="entry name" value="HYBRID SIGNAL TRANSDUCTION HISTIDINE KINASE J"/>
    <property type="match status" value="1"/>
</dbReference>
<keyword evidence="13" id="KW-0175">Coiled coil</keyword>
<evidence type="ECO:0000256" key="5">
    <source>
        <dbReference type="ARBA" id="ARBA00022553"/>
    </source>
</evidence>
<dbReference type="SUPFAM" id="SSF47226">
    <property type="entry name" value="Histidine-containing phosphotransfer domain, HPT domain"/>
    <property type="match status" value="1"/>
</dbReference>
<keyword evidence="4" id="KW-1003">Cell membrane</keyword>
<evidence type="ECO:0000256" key="3">
    <source>
        <dbReference type="ARBA" id="ARBA00012438"/>
    </source>
</evidence>
<dbReference type="SUPFAM" id="SSF47384">
    <property type="entry name" value="Homodimeric domain of signal transducing histidine kinase"/>
    <property type="match status" value="1"/>
</dbReference>
<feature type="domain" description="PAS" evidence="17">
    <location>
        <begin position="264"/>
        <end position="309"/>
    </location>
</feature>